<sequence length="152" mass="18204">MKESKLTMSELYETDFALWLEQTAILLKKQDFHHLDLPNLIEEVESLGKSDKRAITSYLMRLCEHLLKMQYWASERERCWRGWKREVRSFRQRIKVILKDSPSLKNVLQENYLSAYHQGRNLFLDASELDKNLIPEAPQFTLEQALDENWFP</sequence>
<dbReference type="EMBL" id="CP017675">
    <property type="protein sequence ID" value="APB34609.1"/>
    <property type="molecule type" value="Genomic_DNA"/>
</dbReference>
<dbReference type="PANTHER" id="PTHR34235:SF3">
    <property type="entry name" value="SLR1203 PROTEIN"/>
    <property type="match status" value="1"/>
</dbReference>
<evidence type="ECO:0008006" key="3">
    <source>
        <dbReference type="Google" id="ProtNLM"/>
    </source>
</evidence>
<dbReference type="Proteomes" id="UP000180235">
    <property type="component" value="Chromosome"/>
</dbReference>
<accession>A0A1J0AF93</accession>
<evidence type="ECO:0000313" key="1">
    <source>
        <dbReference type="EMBL" id="APB34609.1"/>
    </source>
</evidence>
<name>A0A1J0AF93_9CYAN</name>
<dbReference type="Pfam" id="PF01724">
    <property type="entry name" value="DUF29"/>
    <property type="match status" value="1"/>
</dbReference>
<dbReference type="InterPro" id="IPR002636">
    <property type="entry name" value="DUF29"/>
</dbReference>
<dbReference type="KEGG" id="glt:GlitD10_2277"/>
<organism evidence="1 2">
    <name type="scientific">Gloeomargarita lithophora Alchichica-D10</name>
    <dbReference type="NCBI Taxonomy" id="1188229"/>
    <lineage>
        <taxon>Bacteria</taxon>
        <taxon>Bacillati</taxon>
        <taxon>Cyanobacteriota</taxon>
        <taxon>Cyanophyceae</taxon>
        <taxon>Gloeomargaritales</taxon>
        <taxon>Gloeomargaritaceae</taxon>
        <taxon>Gloeomargarita</taxon>
    </lineage>
</organism>
<dbReference type="PANTHER" id="PTHR34235">
    <property type="entry name" value="SLR1203 PROTEIN-RELATED"/>
    <property type="match status" value="1"/>
</dbReference>
<dbReference type="AlphaFoldDB" id="A0A1J0AF93"/>
<dbReference type="OrthoDB" id="5769308at2"/>
<dbReference type="STRING" id="1188229.GlitD10_2277"/>
<dbReference type="Gene3D" id="1.20.1220.20">
    <property type="entry name" value="Uncharcterised protein PF01724"/>
    <property type="match status" value="1"/>
</dbReference>
<protein>
    <recommendedName>
        <fullName evidence="3">DUF29 domain-containing protein</fullName>
    </recommendedName>
</protein>
<reference evidence="1 2" key="1">
    <citation type="submission" date="2016-10" db="EMBL/GenBank/DDBJ databases">
        <title>Description of Gloeomargarita lithophora gen. nov., sp. nov., a thylakoid-bearing basal-branching cyanobacterium with intracellular carbonates, and proposal for Gloeomargaritales ord. nov.</title>
        <authorList>
            <person name="Moreira D."/>
            <person name="Tavera R."/>
            <person name="Benzerara K."/>
            <person name="Skouri-Panet F."/>
            <person name="Couradeau E."/>
            <person name="Gerard E."/>
            <person name="Loussert C."/>
            <person name="Novelo E."/>
            <person name="Zivanovic Y."/>
            <person name="Lopez-Garcia P."/>
        </authorList>
    </citation>
    <scope>NUCLEOTIDE SEQUENCE [LARGE SCALE GENOMIC DNA]</scope>
    <source>
        <strain evidence="1 2">D10</strain>
    </source>
</reference>
<evidence type="ECO:0000313" key="2">
    <source>
        <dbReference type="Proteomes" id="UP000180235"/>
    </source>
</evidence>
<gene>
    <name evidence="1" type="ORF">GlitD10_2277</name>
</gene>
<dbReference type="RefSeq" id="WP_071455027.1">
    <property type="nucleotide sequence ID" value="NZ_CP017675.1"/>
</dbReference>
<proteinExistence type="predicted"/>
<keyword evidence="2" id="KW-1185">Reference proteome</keyword>